<evidence type="ECO:0000313" key="7">
    <source>
        <dbReference type="Proteomes" id="UP000576821"/>
    </source>
</evidence>
<dbReference type="Gene3D" id="3.90.180.10">
    <property type="entry name" value="Medium-chain alcohol dehydrogenases, catalytic domain"/>
    <property type="match status" value="2"/>
</dbReference>
<keyword evidence="2 4" id="KW-0862">Zinc</keyword>
<proteinExistence type="inferred from homology"/>
<reference evidence="6 7" key="1">
    <citation type="submission" date="2020-03" db="EMBL/GenBank/DDBJ databases">
        <title>Genomic Encyclopedia of Type Strains, Phase IV (KMG-IV): sequencing the most valuable type-strain genomes for metagenomic binning, comparative biology and taxonomic classification.</title>
        <authorList>
            <person name="Goeker M."/>
        </authorList>
    </citation>
    <scope>NUCLEOTIDE SEQUENCE [LARGE SCALE GENOMIC DNA]</scope>
    <source>
        <strain evidence="6 7">DSM 21299</strain>
    </source>
</reference>
<dbReference type="SUPFAM" id="SSF50129">
    <property type="entry name" value="GroES-like"/>
    <property type="match status" value="1"/>
</dbReference>
<dbReference type="SMART" id="SM00829">
    <property type="entry name" value="PKS_ER"/>
    <property type="match status" value="1"/>
</dbReference>
<comment type="cofactor">
    <cofactor evidence="4">
        <name>Zn(2+)</name>
        <dbReference type="ChEBI" id="CHEBI:29105"/>
    </cofactor>
</comment>
<dbReference type="Proteomes" id="UP000576821">
    <property type="component" value="Unassembled WGS sequence"/>
</dbReference>
<dbReference type="InterPro" id="IPR011032">
    <property type="entry name" value="GroES-like_sf"/>
</dbReference>
<dbReference type="Pfam" id="PF00107">
    <property type="entry name" value="ADH_zinc_N"/>
    <property type="match status" value="1"/>
</dbReference>
<protein>
    <submittedName>
        <fullName evidence="6">2-desacetyl-2-hydroxyethyl bacteriochlorophyllide A dehydrogenase</fullName>
    </submittedName>
</protein>
<dbReference type="InterPro" id="IPR013154">
    <property type="entry name" value="ADH-like_N"/>
</dbReference>
<comment type="similarity">
    <text evidence="4">Belongs to the zinc-containing alcohol dehydrogenase family.</text>
</comment>
<feature type="domain" description="Enoyl reductase (ER)" evidence="5">
    <location>
        <begin position="11"/>
        <end position="336"/>
    </location>
</feature>
<evidence type="ECO:0000256" key="4">
    <source>
        <dbReference type="RuleBase" id="RU361277"/>
    </source>
</evidence>
<keyword evidence="1 4" id="KW-0479">Metal-binding</keyword>
<evidence type="ECO:0000259" key="5">
    <source>
        <dbReference type="SMART" id="SM00829"/>
    </source>
</evidence>
<evidence type="ECO:0000256" key="1">
    <source>
        <dbReference type="ARBA" id="ARBA00022723"/>
    </source>
</evidence>
<dbReference type="AlphaFoldDB" id="A0A846M816"/>
<keyword evidence="3" id="KW-0560">Oxidoreductase</keyword>
<dbReference type="EMBL" id="JAASQR010000004">
    <property type="protein sequence ID" value="NIJ18022.1"/>
    <property type="molecule type" value="Genomic_DNA"/>
</dbReference>
<dbReference type="InterPro" id="IPR036291">
    <property type="entry name" value="NAD(P)-bd_dom_sf"/>
</dbReference>
<dbReference type="PROSITE" id="PS00059">
    <property type="entry name" value="ADH_ZINC"/>
    <property type="match status" value="1"/>
</dbReference>
<dbReference type="Pfam" id="PF08240">
    <property type="entry name" value="ADH_N"/>
    <property type="match status" value="1"/>
</dbReference>
<dbReference type="Gene3D" id="3.40.50.720">
    <property type="entry name" value="NAD(P)-binding Rossmann-like Domain"/>
    <property type="match status" value="1"/>
</dbReference>
<sequence length="339" mass="35898">MTMMQVARVHGPDDVRLDDVAVPDPGPNDVVVRVEACGICGSDLGYIALGGTGAPLSEPMPIGHEFAGIVERVGRDVRDIQPGLRVAVNPDDRNIGNGGPEGAMAPFILIPDAKIGSSLYPVPAHVAPELVALAEPLSVALHGINLVDVKPDDKVAVIGAGPIGLCAVVMLRHRGVRNIAIIDREDSRLARARALGAEMTINISRESMTEMLAQAHGEGTRLGHRHVGTDVFIDAAGAPSALTEVIAVAQFRTRISVIALYKKPCAVDLFKMMMNEIMLIGSVALGRHAEFGEAIDMIVAGDIDLDPMISHRIPFGQFNEALDTARDAAKSAKVILEFA</sequence>
<dbReference type="InterPro" id="IPR050129">
    <property type="entry name" value="Zn_alcohol_dh"/>
</dbReference>
<comment type="caution">
    <text evidence="6">The sequence shown here is derived from an EMBL/GenBank/DDBJ whole genome shotgun (WGS) entry which is preliminary data.</text>
</comment>
<dbReference type="GO" id="GO:0016616">
    <property type="term" value="F:oxidoreductase activity, acting on the CH-OH group of donors, NAD or NADP as acceptor"/>
    <property type="evidence" value="ECO:0007669"/>
    <property type="project" value="UniProtKB-ARBA"/>
</dbReference>
<gene>
    <name evidence="6" type="ORF">FHS54_003022</name>
</gene>
<keyword evidence="7" id="KW-1185">Reference proteome</keyword>
<dbReference type="SUPFAM" id="SSF51735">
    <property type="entry name" value="NAD(P)-binding Rossmann-fold domains"/>
    <property type="match status" value="1"/>
</dbReference>
<dbReference type="RefSeq" id="WP_243855789.1">
    <property type="nucleotide sequence ID" value="NZ_JAASQR010000004.1"/>
</dbReference>
<dbReference type="InterPro" id="IPR002328">
    <property type="entry name" value="ADH_Zn_CS"/>
</dbReference>
<accession>A0A846M816</accession>
<evidence type="ECO:0000256" key="3">
    <source>
        <dbReference type="ARBA" id="ARBA00023002"/>
    </source>
</evidence>
<evidence type="ECO:0000256" key="2">
    <source>
        <dbReference type="ARBA" id="ARBA00022833"/>
    </source>
</evidence>
<dbReference type="GO" id="GO:0008270">
    <property type="term" value="F:zinc ion binding"/>
    <property type="evidence" value="ECO:0007669"/>
    <property type="project" value="InterPro"/>
</dbReference>
<dbReference type="InterPro" id="IPR020843">
    <property type="entry name" value="ER"/>
</dbReference>
<organism evidence="6 7">
    <name type="scientific">Sphingobium vermicomposti</name>
    <dbReference type="NCBI Taxonomy" id="529005"/>
    <lineage>
        <taxon>Bacteria</taxon>
        <taxon>Pseudomonadati</taxon>
        <taxon>Pseudomonadota</taxon>
        <taxon>Alphaproteobacteria</taxon>
        <taxon>Sphingomonadales</taxon>
        <taxon>Sphingomonadaceae</taxon>
        <taxon>Sphingobium</taxon>
    </lineage>
</organism>
<dbReference type="InterPro" id="IPR013149">
    <property type="entry name" value="ADH-like_C"/>
</dbReference>
<dbReference type="PANTHER" id="PTHR43401:SF2">
    <property type="entry name" value="L-THREONINE 3-DEHYDROGENASE"/>
    <property type="match status" value="1"/>
</dbReference>
<dbReference type="PANTHER" id="PTHR43401">
    <property type="entry name" value="L-THREONINE 3-DEHYDROGENASE"/>
    <property type="match status" value="1"/>
</dbReference>
<name>A0A846M816_9SPHN</name>
<evidence type="ECO:0000313" key="6">
    <source>
        <dbReference type="EMBL" id="NIJ18022.1"/>
    </source>
</evidence>
<dbReference type="PRINTS" id="PR00419">
    <property type="entry name" value="ADXRDTASE"/>
</dbReference>